<organism evidence="1 2">
    <name type="scientific">Nonomuraea maheshkhaliensis</name>
    <dbReference type="NCBI Taxonomy" id="419590"/>
    <lineage>
        <taxon>Bacteria</taxon>
        <taxon>Bacillati</taxon>
        <taxon>Actinomycetota</taxon>
        <taxon>Actinomycetes</taxon>
        <taxon>Streptosporangiales</taxon>
        <taxon>Streptosporangiaceae</taxon>
        <taxon>Nonomuraea</taxon>
    </lineage>
</organism>
<dbReference type="Proteomes" id="UP001500064">
    <property type="component" value="Unassembled WGS sequence"/>
</dbReference>
<accession>A0ABN2HLW3</accession>
<gene>
    <name evidence="1" type="ORF">GCM10009733_102470</name>
</gene>
<reference evidence="1 2" key="1">
    <citation type="journal article" date="2019" name="Int. J. Syst. Evol. Microbiol.">
        <title>The Global Catalogue of Microorganisms (GCM) 10K type strain sequencing project: providing services to taxonomists for standard genome sequencing and annotation.</title>
        <authorList>
            <consortium name="The Broad Institute Genomics Platform"/>
            <consortium name="The Broad Institute Genome Sequencing Center for Infectious Disease"/>
            <person name="Wu L."/>
            <person name="Ma J."/>
        </authorList>
    </citation>
    <scope>NUCLEOTIDE SEQUENCE [LARGE SCALE GENOMIC DNA]</scope>
    <source>
        <strain evidence="1 2">JCM 13929</strain>
    </source>
</reference>
<proteinExistence type="predicted"/>
<name>A0ABN2HLW3_9ACTN</name>
<dbReference type="EMBL" id="BAAAMU010000166">
    <property type="protein sequence ID" value="GAA1689638.1"/>
    <property type="molecule type" value="Genomic_DNA"/>
</dbReference>
<keyword evidence="2" id="KW-1185">Reference proteome</keyword>
<comment type="caution">
    <text evidence="1">The sequence shown here is derived from an EMBL/GenBank/DDBJ whole genome shotgun (WGS) entry which is preliminary data.</text>
</comment>
<evidence type="ECO:0000313" key="2">
    <source>
        <dbReference type="Proteomes" id="UP001500064"/>
    </source>
</evidence>
<sequence>MMTTSGGPRCPPSFLVPVPMSGQSAVTSNPGPGQFAEQLMSAEAGAICGADCGQVGEPV</sequence>
<evidence type="ECO:0000313" key="1">
    <source>
        <dbReference type="EMBL" id="GAA1689638.1"/>
    </source>
</evidence>
<protein>
    <submittedName>
        <fullName evidence="1">Uncharacterized protein</fullName>
    </submittedName>
</protein>